<dbReference type="GO" id="GO:0003887">
    <property type="term" value="F:DNA-directed DNA polymerase activity"/>
    <property type="evidence" value="ECO:0007669"/>
    <property type="project" value="UniProtKB-EC"/>
</dbReference>
<name>A0ABS4JZ29_9CLOT</name>
<dbReference type="InterPro" id="IPR010372">
    <property type="entry name" value="DNA_pol3_delta_N"/>
</dbReference>
<protein>
    <recommendedName>
        <fullName evidence="2">DNA polymerase III subunit delta</fullName>
        <ecNumber evidence="1">2.7.7.7</ecNumber>
    </recommendedName>
</protein>
<evidence type="ECO:0000256" key="6">
    <source>
        <dbReference type="ARBA" id="ARBA00022932"/>
    </source>
</evidence>
<dbReference type="PANTHER" id="PTHR34388:SF1">
    <property type="entry name" value="DNA POLYMERASE III SUBUNIT DELTA"/>
    <property type="match status" value="1"/>
</dbReference>
<dbReference type="Gene3D" id="3.40.50.300">
    <property type="entry name" value="P-loop containing nucleotide triphosphate hydrolases"/>
    <property type="match status" value="1"/>
</dbReference>
<dbReference type="InterPro" id="IPR008921">
    <property type="entry name" value="DNA_pol3_clamp-load_cplx_C"/>
</dbReference>
<dbReference type="InterPro" id="IPR048466">
    <property type="entry name" value="DNA_pol3_delta-like_C"/>
</dbReference>
<evidence type="ECO:0000313" key="12">
    <source>
        <dbReference type="Proteomes" id="UP001519308"/>
    </source>
</evidence>
<keyword evidence="3 11" id="KW-0808">Transferase</keyword>
<comment type="similarity">
    <text evidence="7">Belongs to the DNA polymerase HolA subunit family.</text>
</comment>
<dbReference type="EMBL" id="JAGGLL010000001">
    <property type="protein sequence ID" value="MBP2020241.1"/>
    <property type="molecule type" value="Genomic_DNA"/>
</dbReference>
<dbReference type="Pfam" id="PF21694">
    <property type="entry name" value="DNA_pol3_delta_C"/>
    <property type="match status" value="1"/>
</dbReference>
<sequence>MIQLSDFEKSLKNNNISNCYIFCGTDENLIREAINTMVNKFIDPSFKDLNYVKYDGAKVTNDIILNSCETMPFMSERKIVEIYRAKFLEDGNTKSSGEGKAMDFTELSKYITNLPPYTTLIMYYVFESERDKVSSKVKKIDGKATVVKVDKLKGASLQGKVKEIFQERGKKIDKAELSFFCSIIDNNMNVVSNEIDKLICYTEGRDITREDIINLMPPKSENDIFNLVDYLSQKNIKKSIDILNELIYKGDKPAIILYMIERQFKLLLGLRVGSDTGKGHEELAKSFKLHPFIADKMIKQSKKFTLEALRTNLKLCIQVESLIKSTSIDDKTALEMLIINTMITK</sequence>
<evidence type="ECO:0000259" key="10">
    <source>
        <dbReference type="Pfam" id="PF21694"/>
    </source>
</evidence>
<dbReference type="InterPro" id="IPR027417">
    <property type="entry name" value="P-loop_NTPase"/>
</dbReference>
<comment type="catalytic activity">
    <reaction evidence="8">
        <text>DNA(n) + a 2'-deoxyribonucleoside 5'-triphosphate = DNA(n+1) + diphosphate</text>
        <dbReference type="Rhea" id="RHEA:22508"/>
        <dbReference type="Rhea" id="RHEA-COMP:17339"/>
        <dbReference type="Rhea" id="RHEA-COMP:17340"/>
        <dbReference type="ChEBI" id="CHEBI:33019"/>
        <dbReference type="ChEBI" id="CHEBI:61560"/>
        <dbReference type="ChEBI" id="CHEBI:173112"/>
        <dbReference type="EC" id="2.7.7.7"/>
    </reaction>
</comment>
<dbReference type="Gene3D" id="1.20.272.10">
    <property type="match status" value="1"/>
</dbReference>
<feature type="domain" description="DNA polymerase III delta subunit-like C-terminal" evidence="10">
    <location>
        <begin position="221"/>
        <end position="340"/>
    </location>
</feature>
<evidence type="ECO:0000256" key="5">
    <source>
        <dbReference type="ARBA" id="ARBA00022705"/>
    </source>
</evidence>
<evidence type="ECO:0000259" key="9">
    <source>
        <dbReference type="Pfam" id="PF06144"/>
    </source>
</evidence>
<dbReference type="Gene3D" id="1.10.8.60">
    <property type="match status" value="1"/>
</dbReference>
<dbReference type="Proteomes" id="UP001519308">
    <property type="component" value="Unassembled WGS sequence"/>
</dbReference>
<keyword evidence="6" id="KW-0239">DNA-directed DNA polymerase</keyword>
<dbReference type="Pfam" id="PF06144">
    <property type="entry name" value="DNA_pol3_delta"/>
    <property type="match status" value="1"/>
</dbReference>
<evidence type="ECO:0000256" key="2">
    <source>
        <dbReference type="ARBA" id="ARBA00017703"/>
    </source>
</evidence>
<dbReference type="InterPro" id="IPR005790">
    <property type="entry name" value="DNA_polIII_delta"/>
</dbReference>
<evidence type="ECO:0000256" key="1">
    <source>
        <dbReference type="ARBA" id="ARBA00012417"/>
    </source>
</evidence>
<dbReference type="RefSeq" id="WP_021283256.1">
    <property type="nucleotide sequence ID" value="NZ_JAGGLL010000001.1"/>
</dbReference>
<evidence type="ECO:0000256" key="7">
    <source>
        <dbReference type="ARBA" id="ARBA00034754"/>
    </source>
</evidence>
<reference evidence="11 12" key="1">
    <citation type="submission" date="2021-03" db="EMBL/GenBank/DDBJ databases">
        <title>Genomic Encyclopedia of Type Strains, Phase IV (KMG-IV): sequencing the most valuable type-strain genomes for metagenomic binning, comparative biology and taxonomic classification.</title>
        <authorList>
            <person name="Goeker M."/>
        </authorList>
    </citation>
    <scope>NUCLEOTIDE SEQUENCE [LARGE SCALE GENOMIC DNA]</scope>
    <source>
        <strain evidence="11 12">DSM 28650</strain>
    </source>
</reference>
<organism evidence="11 12">
    <name type="scientific">Clostridium punense</name>
    <dbReference type="NCBI Taxonomy" id="1054297"/>
    <lineage>
        <taxon>Bacteria</taxon>
        <taxon>Bacillati</taxon>
        <taxon>Bacillota</taxon>
        <taxon>Clostridia</taxon>
        <taxon>Eubacteriales</taxon>
        <taxon>Clostridiaceae</taxon>
        <taxon>Clostridium</taxon>
    </lineage>
</organism>
<evidence type="ECO:0000256" key="4">
    <source>
        <dbReference type="ARBA" id="ARBA00022695"/>
    </source>
</evidence>
<feature type="domain" description="DNA polymerase III delta N-terminal" evidence="9">
    <location>
        <begin position="20"/>
        <end position="149"/>
    </location>
</feature>
<evidence type="ECO:0000313" key="11">
    <source>
        <dbReference type="EMBL" id="MBP2020241.1"/>
    </source>
</evidence>
<evidence type="ECO:0000256" key="8">
    <source>
        <dbReference type="ARBA" id="ARBA00049244"/>
    </source>
</evidence>
<proteinExistence type="inferred from homology"/>
<accession>A0ABS4JZ29</accession>
<dbReference type="SUPFAM" id="SSF52540">
    <property type="entry name" value="P-loop containing nucleoside triphosphate hydrolases"/>
    <property type="match status" value="1"/>
</dbReference>
<dbReference type="PANTHER" id="PTHR34388">
    <property type="entry name" value="DNA POLYMERASE III SUBUNIT DELTA"/>
    <property type="match status" value="1"/>
</dbReference>
<dbReference type="EC" id="2.7.7.7" evidence="1"/>
<dbReference type="SUPFAM" id="SSF48019">
    <property type="entry name" value="post-AAA+ oligomerization domain-like"/>
    <property type="match status" value="1"/>
</dbReference>
<keyword evidence="12" id="KW-1185">Reference proteome</keyword>
<keyword evidence="5" id="KW-0235">DNA replication</keyword>
<dbReference type="NCBIfam" id="TIGR01128">
    <property type="entry name" value="holA"/>
    <property type="match status" value="1"/>
</dbReference>
<keyword evidence="4 11" id="KW-0548">Nucleotidyltransferase</keyword>
<gene>
    <name evidence="11" type="ORF">J2Z44_000022</name>
</gene>
<comment type="caution">
    <text evidence="11">The sequence shown here is derived from an EMBL/GenBank/DDBJ whole genome shotgun (WGS) entry which is preliminary data.</text>
</comment>
<evidence type="ECO:0000256" key="3">
    <source>
        <dbReference type="ARBA" id="ARBA00022679"/>
    </source>
</evidence>